<feature type="transmembrane region" description="Helical" evidence="1">
    <location>
        <begin position="6"/>
        <end position="25"/>
    </location>
</feature>
<name>A0A3N6R4U9_9CYAN</name>
<keyword evidence="3" id="KW-1185">Reference proteome</keyword>
<gene>
    <name evidence="2" type="ORF">D5R40_29530</name>
</gene>
<dbReference type="AlphaFoldDB" id="A0A3N6R4U9"/>
<evidence type="ECO:0000313" key="2">
    <source>
        <dbReference type="EMBL" id="RQH25024.1"/>
    </source>
</evidence>
<dbReference type="EMBL" id="RCBY01000311">
    <property type="protein sequence ID" value="RQH25024.1"/>
    <property type="molecule type" value="Genomic_DNA"/>
</dbReference>
<keyword evidence="1" id="KW-0472">Membrane</keyword>
<evidence type="ECO:0000256" key="1">
    <source>
        <dbReference type="SAM" id="Phobius"/>
    </source>
</evidence>
<sequence>MKLQAYRQTIITLIFFLLGLIIGRFQLKIFWETNDSETFSESLLLNIPTQKPLPISPTKQIQECSLLITTSQSSIIRGSKLIKELFELATVQIVQFV</sequence>
<organism evidence="2 3">
    <name type="scientific">Okeania hirsuta</name>
    <dbReference type="NCBI Taxonomy" id="1458930"/>
    <lineage>
        <taxon>Bacteria</taxon>
        <taxon>Bacillati</taxon>
        <taxon>Cyanobacteriota</taxon>
        <taxon>Cyanophyceae</taxon>
        <taxon>Oscillatoriophycideae</taxon>
        <taxon>Oscillatoriales</taxon>
        <taxon>Microcoleaceae</taxon>
        <taxon>Okeania</taxon>
    </lineage>
</organism>
<evidence type="ECO:0000313" key="3">
    <source>
        <dbReference type="Proteomes" id="UP000269154"/>
    </source>
</evidence>
<protein>
    <submittedName>
        <fullName evidence="2">Uncharacterized protein</fullName>
    </submittedName>
</protein>
<keyword evidence="1" id="KW-1133">Transmembrane helix</keyword>
<keyword evidence="1" id="KW-0812">Transmembrane</keyword>
<accession>A0A3N6R4U9</accession>
<dbReference type="Proteomes" id="UP000269154">
    <property type="component" value="Unassembled WGS sequence"/>
</dbReference>
<reference evidence="2 3" key="1">
    <citation type="journal article" date="2018" name="ACS Chem. Biol.">
        <title>Ketoreductase domain dysfunction expands chemodiversity: malyngamide biosynthesis in the cyanobacterium Okeania hirsuta.</title>
        <authorList>
            <person name="Moss N.A."/>
            <person name="Leao T."/>
            <person name="Rankin M."/>
            <person name="McCullough T.M."/>
            <person name="Qu P."/>
            <person name="Korobeynikov A."/>
            <person name="Smith J.L."/>
            <person name="Gerwick L."/>
            <person name="Gerwick W.H."/>
        </authorList>
    </citation>
    <scope>NUCLEOTIDE SEQUENCE [LARGE SCALE GENOMIC DNA]</scope>
    <source>
        <strain evidence="2 3">PAB10Feb10-1</strain>
    </source>
</reference>
<proteinExistence type="predicted"/>
<dbReference type="RefSeq" id="WP_124142872.1">
    <property type="nucleotide sequence ID" value="NZ_CAWOKI010000135.1"/>
</dbReference>
<comment type="caution">
    <text evidence="2">The sequence shown here is derived from an EMBL/GenBank/DDBJ whole genome shotgun (WGS) entry which is preliminary data.</text>
</comment>